<evidence type="ECO:0000313" key="1">
    <source>
        <dbReference type="EMBL" id="PFG42710.1"/>
    </source>
</evidence>
<dbReference type="EMBL" id="PDJJ01000001">
    <property type="protein sequence ID" value="PFG42710.1"/>
    <property type="molecule type" value="Genomic_DNA"/>
</dbReference>
<dbReference type="InterPro" id="IPR019587">
    <property type="entry name" value="Polyketide_cyclase/dehydratase"/>
</dbReference>
<comment type="caution">
    <text evidence="1">The sequence shown here is derived from an EMBL/GenBank/DDBJ whole genome shotgun (WGS) entry which is preliminary data.</text>
</comment>
<reference evidence="1 2" key="1">
    <citation type="submission" date="2017-10" db="EMBL/GenBank/DDBJ databases">
        <title>Sequencing the genomes of 1000 actinobacteria strains.</title>
        <authorList>
            <person name="Klenk H.-P."/>
        </authorList>
    </citation>
    <scope>NUCLEOTIDE SEQUENCE [LARGE SCALE GENOMIC DNA]</scope>
    <source>
        <strain evidence="1 2">DSM 21863</strain>
    </source>
</reference>
<keyword evidence="2" id="KW-1185">Reference proteome</keyword>
<dbReference type="RefSeq" id="WP_098463173.1">
    <property type="nucleotide sequence ID" value="NZ_PDJJ01000001.1"/>
</dbReference>
<evidence type="ECO:0000313" key="2">
    <source>
        <dbReference type="Proteomes" id="UP000224130"/>
    </source>
</evidence>
<dbReference type="Gene3D" id="3.30.530.20">
    <property type="match status" value="1"/>
</dbReference>
<dbReference type="CDD" id="cd07812">
    <property type="entry name" value="SRPBCC"/>
    <property type="match status" value="1"/>
</dbReference>
<organism evidence="1 2">
    <name type="scientific">Isoptericola jiangsuensis</name>
    <dbReference type="NCBI Taxonomy" id="548579"/>
    <lineage>
        <taxon>Bacteria</taxon>
        <taxon>Bacillati</taxon>
        <taxon>Actinomycetota</taxon>
        <taxon>Actinomycetes</taxon>
        <taxon>Micrococcales</taxon>
        <taxon>Promicromonosporaceae</taxon>
        <taxon>Isoptericola</taxon>
    </lineage>
</organism>
<dbReference type="InterPro" id="IPR023393">
    <property type="entry name" value="START-like_dom_sf"/>
</dbReference>
<dbReference type="Proteomes" id="UP000224130">
    <property type="component" value="Unassembled WGS sequence"/>
</dbReference>
<accession>A0A2A9EWP9</accession>
<proteinExistence type="predicted"/>
<sequence length="162" mass="17706">MTDARTHAGSIVVPAPAAEVYRVVSDVTRTGEWSPVCVACRWDEGDAPAPGEGPRVGAQFTGRNETAERTWETRCTVVAAEPGRRFAWEVGDGLVRWGYDLAPGPYEGSTTLTEWWEFTPQGLATFAERYGDDAPVQIEQRTRMAHDGIPATLAAIRDVVAR</sequence>
<protein>
    <submittedName>
        <fullName evidence="1">Polyketide cyclase/dehydrase/lipid transport protein</fullName>
    </submittedName>
</protein>
<dbReference type="Pfam" id="PF10604">
    <property type="entry name" value="Polyketide_cyc2"/>
    <property type="match status" value="1"/>
</dbReference>
<dbReference type="AlphaFoldDB" id="A0A2A9EWP9"/>
<dbReference type="SUPFAM" id="SSF55961">
    <property type="entry name" value="Bet v1-like"/>
    <property type="match status" value="1"/>
</dbReference>
<name>A0A2A9EWP9_9MICO</name>
<gene>
    <name evidence="1" type="ORF">ATJ88_1380</name>
</gene>
<dbReference type="OrthoDB" id="4618973at2"/>